<evidence type="ECO:0000256" key="1">
    <source>
        <dbReference type="ARBA" id="ARBA00023015"/>
    </source>
</evidence>
<dbReference type="PANTHER" id="PTHR46796:SF14">
    <property type="entry name" value="TRANSCRIPTIONAL REGULATORY PROTEIN"/>
    <property type="match status" value="1"/>
</dbReference>
<protein>
    <submittedName>
        <fullName evidence="6">Helix-turn-helix transcriptional regulator</fullName>
    </submittedName>
</protein>
<dbReference type="PROSITE" id="PS01124">
    <property type="entry name" value="HTH_ARAC_FAMILY_2"/>
    <property type="match status" value="1"/>
</dbReference>
<dbReference type="EMBL" id="VSTH01000015">
    <property type="protein sequence ID" value="TYO67630.1"/>
    <property type="molecule type" value="Genomic_DNA"/>
</dbReference>
<keyword evidence="7" id="KW-1185">Reference proteome</keyword>
<proteinExistence type="predicted"/>
<name>A0A5S4YTB1_9BRAD</name>
<organism evidence="6 7">
    <name type="scientific">Bradyrhizobium hipponense</name>
    <dbReference type="NCBI Taxonomy" id="2605638"/>
    <lineage>
        <taxon>Bacteria</taxon>
        <taxon>Pseudomonadati</taxon>
        <taxon>Pseudomonadota</taxon>
        <taxon>Alphaproteobacteria</taxon>
        <taxon>Hyphomicrobiales</taxon>
        <taxon>Nitrobacteraceae</taxon>
        <taxon>Bradyrhizobium</taxon>
    </lineage>
</organism>
<dbReference type="InterPro" id="IPR018062">
    <property type="entry name" value="HTH_AraC-typ_CS"/>
</dbReference>
<gene>
    <name evidence="6" type="ORF">FXV83_04690</name>
</gene>
<keyword evidence="1" id="KW-0805">Transcription regulation</keyword>
<dbReference type="InterPro" id="IPR009057">
    <property type="entry name" value="Homeodomain-like_sf"/>
</dbReference>
<keyword evidence="3" id="KW-0804">Transcription</keyword>
<dbReference type="PANTHER" id="PTHR46796">
    <property type="entry name" value="HTH-TYPE TRANSCRIPTIONAL ACTIVATOR RHAS-RELATED"/>
    <property type="match status" value="1"/>
</dbReference>
<evidence type="ECO:0000313" key="6">
    <source>
        <dbReference type="EMBL" id="TYO67630.1"/>
    </source>
</evidence>
<dbReference type="GO" id="GO:0003700">
    <property type="term" value="F:DNA-binding transcription factor activity"/>
    <property type="evidence" value="ECO:0007669"/>
    <property type="project" value="InterPro"/>
</dbReference>
<evidence type="ECO:0000256" key="2">
    <source>
        <dbReference type="ARBA" id="ARBA00023125"/>
    </source>
</evidence>
<dbReference type="InterPro" id="IPR020449">
    <property type="entry name" value="Tscrpt_reg_AraC-type_HTH"/>
</dbReference>
<dbReference type="PROSITE" id="PS00041">
    <property type="entry name" value="HTH_ARAC_FAMILY_1"/>
    <property type="match status" value="1"/>
</dbReference>
<evidence type="ECO:0000259" key="5">
    <source>
        <dbReference type="PROSITE" id="PS01124"/>
    </source>
</evidence>
<feature type="compositionally biased region" description="Basic and acidic residues" evidence="4">
    <location>
        <begin position="30"/>
        <end position="39"/>
    </location>
</feature>
<accession>A0A5S4YTB1</accession>
<dbReference type="PRINTS" id="PR00032">
    <property type="entry name" value="HTHARAC"/>
</dbReference>
<sequence>MLTDMQAAGAWFSHEACQSETDLPQPTRGFPHERKWREPEQTGIAAEDITISRWTCARPAARREEATTPPDRYFISIALKTTRLKLTRGTQRIFDGIMPAGSLYVGGPSQHLSAQFDAPCDFLHFHIRVGCLPSVQSGTEASTPEGLNDLVLLRDPFAAQLAKALTERGNSTDQEFARCIGQTLALHVARREPPRAKINALPKWRLRRVEEYVRTHYGECISLSDLARVAGLSRMHFAAQFRAATGYRPREYLLHQRIEHAKSILSNSRTPLAEIALAVGFCTQAHFSTVFKRITGDTPARWRCARRNEPSSITAFGGNPAPMRTYLSRTAAMGRRESCEMRNFLGS</sequence>
<dbReference type="Gene3D" id="1.10.10.60">
    <property type="entry name" value="Homeodomain-like"/>
    <property type="match status" value="2"/>
</dbReference>
<dbReference type="AlphaFoldDB" id="A0A5S4YTB1"/>
<dbReference type="SUPFAM" id="SSF46689">
    <property type="entry name" value="Homeodomain-like"/>
    <property type="match status" value="2"/>
</dbReference>
<feature type="domain" description="HTH araC/xylS-type" evidence="5">
    <location>
        <begin position="207"/>
        <end position="305"/>
    </location>
</feature>
<reference evidence="6 7" key="1">
    <citation type="submission" date="2019-08" db="EMBL/GenBank/DDBJ databases">
        <title>Bradyrhizobium hipponensis sp. nov., a rhizobium isolated from a Lupinus angustifolius root nodule in Tunisia.</title>
        <authorList>
            <person name="Off K."/>
            <person name="Rejili M."/>
            <person name="Mars M."/>
            <person name="Brachmann A."/>
            <person name="Marin M."/>
        </authorList>
    </citation>
    <scope>NUCLEOTIDE SEQUENCE [LARGE SCALE GENOMIC DNA]</scope>
    <source>
        <strain evidence="7">aSej3</strain>
    </source>
</reference>
<evidence type="ECO:0000313" key="7">
    <source>
        <dbReference type="Proteomes" id="UP000324797"/>
    </source>
</evidence>
<feature type="region of interest" description="Disordered" evidence="4">
    <location>
        <begin position="18"/>
        <end position="39"/>
    </location>
</feature>
<dbReference type="SMART" id="SM00342">
    <property type="entry name" value="HTH_ARAC"/>
    <property type="match status" value="1"/>
</dbReference>
<dbReference type="InterPro" id="IPR050204">
    <property type="entry name" value="AraC_XylS_family_regulators"/>
</dbReference>
<dbReference type="GO" id="GO:0043565">
    <property type="term" value="F:sequence-specific DNA binding"/>
    <property type="evidence" value="ECO:0007669"/>
    <property type="project" value="InterPro"/>
</dbReference>
<dbReference type="RefSeq" id="WP_148738038.1">
    <property type="nucleotide sequence ID" value="NZ_VSTH01000015.1"/>
</dbReference>
<keyword evidence="2" id="KW-0238">DNA-binding</keyword>
<evidence type="ECO:0000256" key="3">
    <source>
        <dbReference type="ARBA" id="ARBA00023163"/>
    </source>
</evidence>
<dbReference type="Pfam" id="PF12833">
    <property type="entry name" value="HTH_18"/>
    <property type="match status" value="1"/>
</dbReference>
<comment type="caution">
    <text evidence="6">The sequence shown here is derived from an EMBL/GenBank/DDBJ whole genome shotgun (WGS) entry which is preliminary data.</text>
</comment>
<dbReference type="Proteomes" id="UP000324797">
    <property type="component" value="Unassembled WGS sequence"/>
</dbReference>
<evidence type="ECO:0000256" key="4">
    <source>
        <dbReference type="SAM" id="MobiDB-lite"/>
    </source>
</evidence>
<dbReference type="InterPro" id="IPR018060">
    <property type="entry name" value="HTH_AraC"/>
</dbReference>